<feature type="region of interest" description="Disordered" evidence="1">
    <location>
        <begin position="1"/>
        <end position="27"/>
    </location>
</feature>
<sequence length="159" mass="18246">MRRERRDNLHQHTVMEPHLSSTRQDQPCQRQMHKCNLMKRPPKPTHSVIPDPPEPFALVLMPYRSHSGESEDMYSAQQGAPGDTQGATTLSKGQLQLGKDLMKRLWVLDSRCLLGNSLCRLDKDSPTQMGNKAVVRMSAEGQRRRGQQDLPKRRREYTS</sequence>
<dbReference type="AlphaFoldDB" id="A0A9P4Q5L0"/>
<feature type="compositionally biased region" description="Basic and acidic residues" evidence="1">
    <location>
        <begin position="1"/>
        <end position="15"/>
    </location>
</feature>
<evidence type="ECO:0000313" key="2">
    <source>
        <dbReference type="EMBL" id="KAF2718432.1"/>
    </source>
</evidence>
<comment type="caution">
    <text evidence="2">The sequence shown here is derived from an EMBL/GenBank/DDBJ whole genome shotgun (WGS) entry which is preliminary data.</text>
</comment>
<feature type="region of interest" description="Disordered" evidence="1">
    <location>
        <begin position="67"/>
        <end position="89"/>
    </location>
</feature>
<gene>
    <name evidence="2" type="ORF">K431DRAFT_136895</name>
</gene>
<accession>A0A9P4Q5L0</accession>
<organism evidence="2 3">
    <name type="scientific">Polychaeton citri CBS 116435</name>
    <dbReference type="NCBI Taxonomy" id="1314669"/>
    <lineage>
        <taxon>Eukaryota</taxon>
        <taxon>Fungi</taxon>
        <taxon>Dikarya</taxon>
        <taxon>Ascomycota</taxon>
        <taxon>Pezizomycotina</taxon>
        <taxon>Dothideomycetes</taxon>
        <taxon>Dothideomycetidae</taxon>
        <taxon>Capnodiales</taxon>
        <taxon>Capnodiaceae</taxon>
        <taxon>Polychaeton</taxon>
    </lineage>
</organism>
<reference evidence="2" key="1">
    <citation type="journal article" date="2020" name="Stud. Mycol.">
        <title>101 Dothideomycetes genomes: a test case for predicting lifestyles and emergence of pathogens.</title>
        <authorList>
            <person name="Haridas S."/>
            <person name="Albert R."/>
            <person name="Binder M."/>
            <person name="Bloem J."/>
            <person name="Labutti K."/>
            <person name="Salamov A."/>
            <person name="Andreopoulos B."/>
            <person name="Baker S."/>
            <person name="Barry K."/>
            <person name="Bills G."/>
            <person name="Bluhm B."/>
            <person name="Cannon C."/>
            <person name="Castanera R."/>
            <person name="Culley D."/>
            <person name="Daum C."/>
            <person name="Ezra D."/>
            <person name="Gonzalez J."/>
            <person name="Henrissat B."/>
            <person name="Kuo A."/>
            <person name="Liang C."/>
            <person name="Lipzen A."/>
            <person name="Lutzoni F."/>
            <person name="Magnuson J."/>
            <person name="Mondo S."/>
            <person name="Nolan M."/>
            <person name="Ohm R."/>
            <person name="Pangilinan J."/>
            <person name="Park H.-J."/>
            <person name="Ramirez L."/>
            <person name="Alfaro M."/>
            <person name="Sun H."/>
            <person name="Tritt A."/>
            <person name="Yoshinaga Y."/>
            <person name="Zwiers L.-H."/>
            <person name="Turgeon B."/>
            <person name="Goodwin S."/>
            <person name="Spatafora J."/>
            <person name="Crous P."/>
            <person name="Grigoriev I."/>
        </authorList>
    </citation>
    <scope>NUCLEOTIDE SEQUENCE</scope>
    <source>
        <strain evidence="2">CBS 116435</strain>
    </source>
</reference>
<keyword evidence="3" id="KW-1185">Reference proteome</keyword>
<dbReference type="EMBL" id="MU003825">
    <property type="protein sequence ID" value="KAF2718432.1"/>
    <property type="molecule type" value="Genomic_DNA"/>
</dbReference>
<feature type="region of interest" description="Disordered" evidence="1">
    <location>
        <begin position="122"/>
        <end position="159"/>
    </location>
</feature>
<name>A0A9P4Q5L0_9PEZI</name>
<evidence type="ECO:0000313" key="3">
    <source>
        <dbReference type="Proteomes" id="UP000799441"/>
    </source>
</evidence>
<protein>
    <submittedName>
        <fullName evidence="2">Uncharacterized protein</fullName>
    </submittedName>
</protein>
<proteinExistence type="predicted"/>
<feature type="compositionally biased region" description="Basic and acidic residues" evidence="1">
    <location>
        <begin position="141"/>
        <end position="159"/>
    </location>
</feature>
<evidence type="ECO:0000256" key="1">
    <source>
        <dbReference type="SAM" id="MobiDB-lite"/>
    </source>
</evidence>
<dbReference type="Proteomes" id="UP000799441">
    <property type="component" value="Unassembled WGS sequence"/>
</dbReference>